<feature type="transmembrane region" description="Helical" evidence="7">
    <location>
        <begin position="192"/>
        <end position="214"/>
    </location>
</feature>
<evidence type="ECO:0000256" key="6">
    <source>
        <dbReference type="ARBA" id="ARBA00023136"/>
    </source>
</evidence>
<feature type="transmembrane region" description="Helical" evidence="7">
    <location>
        <begin position="43"/>
        <end position="61"/>
    </location>
</feature>
<feature type="transmembrane region" description="Helical" evidence="7">
    <location>
        <begin position="12"/>
        <end position="31"/>
    </location>
</feature>
<keyword evidence="6 7" id="KW-0472">Membrane</keyword>
<evidence type="ECO:0000256" key="4">
    <source>
        <dbReference type="ARBA" id="ARBA00022692"/>
    </source>
</evidence>
<feature type="transmembrane region" description="Helical" evidence="7">
    <location>
        <begin position="106"/>
        <end position="125"/>
    </location>
</feature>
<dbReference type="Pfam" id="PF00892">
    <property type="entry name" value="EamA"/>
    <property type="match status" value="2"/>
</dbReference>
<evidence type="ECO:0000256" key="5">
    <source>
        <dbReference type="ARBA" id="ARBA00022989"/>
    </source>
</evidence>
<keyword evidence="5 7" id="KW-1133">Transmembrane helix</keyword>
<evidence type="ECO:0000256" key="1">
    <source>
        <dbReference type="ARBA" id="ARBA00004651"/>
    </source>
</evidence>
<comment type="subcellular location">
    <subcellularLocation>
        <location evidence="1">Cell membrane</location>
        <topology evidence="1">Multi-pass membrane protein</topology>
    </subcellularLocation>
</comment>
<reference evidence="9 10" key="1">
    <citation type="submission" date="2016-11" db="EMBL/GenBank/DDBJ databases">
        <authorList>
            <person name="Jaros S."/>
            <person name="Januszkiewicz K."/>
            <person name="Wedrychowicz H."/>
        </authorList>
    </citation>
    <scope>NUCLEOTIDE SEQUENCE [LARGE SCALE GENOMIC DNA]</scope>
    <source>
        <strain evidence="9 10">DSM 17477</strain>
    </source>
</reference>
<feature type="transmembrane region" description="Helical" evidence="7">
    <location>
        <begin position="220"/>
        <end position="238"/>
    </location>
</feature>
<evidence type="ECO:0000259" key="8">
    <source>
        <dbReference type="Pfam" id="PF00892"/>
    </source>
</evidence>
<keyword evidence="3" id="KW-1003">Cell membrane</keyword>
<dbReference type="InterPro" id="IPR050638">
    <property type="entry name" value="AA-Vitamin_Transporters"/>
</dbReference>
<dbReference type="RefSeq" id="WP_073047033.1">
    <property type="nucleotide sequence ID" value="NZ_FQZL01000005.1"/>
</dbReference>
<dbReference type="PANTHER" id="PTHR32322">
    <property type="entry name" value="INNER MEMBRANE TRANSPORTER"/>
    <property type="match status" value="1"/>
</dbReference>
<evidence type="ECO:0000256" key="7">
    <source>
        <dbReference type="SAM" id="Phobius"/>
    </source>
</evidence>
<feature type="transmembrane region" description="Helical" evidence="7">
    <location>
        <begin position="73"/>
        <end position="94"/>
    </location>
</feature>
<feature type="domain" description="EamA" evidence="8">
    <location>
        <begin position="13"/>
        <end position="148"/>
    </location>
</feature>
<protein>
    <submittedName>
        <fullName evidence="9">Permease of the drug/metabolite transporter (DMT) superfamily</fullName>
    </submittedName>
</protein>
<dbReference type="SUPFAM" id="SSF103481">
    <property type="entry name" value="Multidrug resistance efflux transporter EmrE"/>
    <property type="match status" value="2"/>
</dbReference>
<accession>A0A1M6CBM5</accession>
<evidence type="ECO:0000256" key="3">
    <source>
        <dbReference type="ARBA" id="ARBA00022475"/>
    </source>
</evidence>
<dbReference type="OrthoDB" id="9810818at2"/>
<proteinExistence type="inferred from homology"/>
<sequence>MIKTKSKNNSIIGYFNLGLCIMLWGAIPVVSKKAMIDIDNIQLLFYSTVFSTLILGFMVVWERKWKVIKSYKVSDYLHMGSLGFLGNYLYYIFLYGALARTTASEGFIIAYMWPIFVMVLSFVILKEKVTGSKISNIAISFLGMIIIATNGNILSMEFTNPYGDFLAICGAFVFALYSVLGKKVEYDNTFSVFIYFLTALIFLIPTMIMTVGFALPQGGVWIWIILNGCFVNGISYVFWFKALEHGRTEIIANLLYLTPFVSLIYISLFLDEKILASSIVGLIIIVSGVVNQYLMSRNKYHGQVDIAKK</sequence>
<evidence type="ECO:0000256" key="2">
    <source>
        <dbReference type="ARBA" id="ARBA00007362"/>
    </source>
</evidence>
<feature type="transmembrane region" description="Helical" evidence="7">
    <location>
        <begin position="137"/>
        <end position="156"/>
    </location>
</feature>
<evidence type="ECO:0000313" key="9">
    <source>
        <dbReference type="EMBL" id="SHI58397.1"/>
    </source>
</evidence>
<dbReference type="PANTHER" id="PTHR32322:SF18">
    <property type="entry name" value="S-ADENOSYLMETHIONINE_S-ADENOSYLHOMOCYSTEINE TRANSPORTER"/>
    <property type="match status" value="1"/>
</dbReference>
<comment type="similarity">
    <text evidence="2">Belongs to the EamA transporter family.</text>
</comment>
<organism evidence="9 10">
    <name type="scientific">Dethiosulfatibacter aminovorans DSM 17477</name>
    <dbReference type="NCBI Taxonomy" id="1121476"/>
    <lineage>
        <taxon>Bacteria</taxon>
        <taxon>Bacillati</taxon>
        <taxon>Bacillota</taxon>
        <taxon>Tissierellia</taxon>
        <taxon>Dethiosulfatibacter</taxon>
    </lineage>
</organism>
<keyword evidence="4 7" id="KW-0812">Transmembrane</keyword>
<feature type="domain" description="EamA" evidence="8">
    <location>
        <begin position="162"/>
        <end position="290"/>
    </location>
</feature>
<dbReference type="EMBL" id="FQZL01000005">
    <property type="protein sequence ID" value="SHI58397.1"/>
    <property type="molecule type" value="Genomic_DNA"/>
</dbReference>
<dbReference type="InterPro" id="IPR000620">
    <property type="entry name" value="EamA_dom"/>
</dbReference>
<feature type="transmembrane region" description="Helical" evidence="7">
    <location>
        <begin position="250"/>
        <end position="268"/>
    </location>
</feature>
<dbReference type="GO" id="GO:0005886">
    <property type="term" value="C:plasma membrane"/>
    <property type="evidence" value="ECO:0007669"/>
    <property type="project" value="UniProtKB-SubCell"/>
</dbReference>
<dbReference type="InterPro" id="IPR037185">
    <property type="entry name" value="EmrE-like"/>
</dbReference>
<dbReference type="Proteomes" id="UP000184052">
    <property type="component" value="Unassembled WGS sequence"/>
</dbReference>
<dbReference type="STRING" id="1121476.SAMN02745751_00651"/>
<keyword evidence="10" id="KW-1185">Reference proteome</keyword>
<feature type="transmembrane region" description="Helical" evidence="7">
    <location>
        <begin position="162"/>
        <end position="180"/>
    </location>
</feature>
<name>A0A1M6CBM5_9FIRM</name>
<evidence type="ECO:0000313" key="10">
    <source>
        <dbReference type="Proteomes" id="UP000184052"/>
    </source>
</evidence>
<gene>
    <name evidence="9" type="ORF">SAMN02745751_00651</name>
</gene>
<feature type="transmembrane region" description="Helical" evidence="7">
    <location>
        <begin position="274"/>
        <end position="294"/>
    </location>
</feature>
<dbReference type="AlphaFoldDB" id="A0A1M6CBM5"/>